<dbReference type="EMBL" id="JAWZYT010005319">
    <property type="protein sequence ID" value="KAK4290948.1"/>
    <property type="molecule type" value="Genomic_DNA"/>
</dbReference>
<name>A0AAE1NJZ5_9EUCA</name>
<proteinExistence type="predicted"/>
<evidence type="ECO:0000313" key="2">
    <source>
        <dbReference type="EMBL" id="KAK4290948.1"/>
    </source>
</evidence>
<organism evidence="2 3">
    <name type="scientific">Petrolisthes manimaculis</name>
    <dbReference type="NCBI Taxonomy" id="1843537"/>
    <lineage>
        <taxon>Eukaryota</taxon>
        <taxon>Metazoa</taxon>
        <taxon>Ecdysozoa</taxon>
        <taxon>Arthropoda</taxon>
        <taxon>Crustacea</taxon>
        <taxon>Multicrustacea</taxon>
        <taxon>Malacostraca</taxon>
        <taxon>Eumalacostraca</taxon>
        <taxon>Eucarida</taxon>
        <taxon>Decapoda</taxon>
        <taxon>Pleocyemata</taxon>
        <taxon>Anomura</taxon>
        <taxon>Galatheoidea</taxon>
        <taxon>Porcellanidae</taxon>
        <taxon>Petrolisthes</taxon>
    </lineage>
</organism>
<feature type="region of interest" description="Disordered" evidence="1">
    <location>
        <begin position="95"/>
        <end position="156"/>
    </location>
</feature>
<dbReference type="PANTHER" id="PTHR33050">
    <property type="entry name" value="REVERSE TRANSCRIPTASE DOMAIN-CONTAINING PROTEIN"/>
    <property type="match status" value="1"/>
</dbReference>
<protein>
    <recommendedName>
        <fullName evidence="4">RNase H type-1 domain-containing protein</fullName>
    </recommendedName>
</protein>
<dbReference type="AlphaFoldDB" id="A0AAE1NJZ5"/>
<dbReference type="PANTHER" id="PTHR33050:SF7">
    <property type="entry name" value="RIBONUCLEASE H"/>
    <property type="match status" value="1"/>
</dbReference>
<dbReference type="Proteomes" id="UP001292094">
    <property type="component" value="Unassembled WGS sequence"/>
</dbReference>
<keyword evidence="3" id="KW-1185">Reference proteome</keyword>
<dbReference type="CDD" id="cd09275">
    <property type="entry name" value="RNase_HI_RT_DIRS1"/>
    <property type="match status" value="1"/>
</dbReference>
<comment type="caution">
    <text evidence="2">The sequence shown here is derived from an EMBL/GenBank/DDBJ whole genome shotgun (WGS) entry which is preliminary data.</text>
</comment>
<reference evidence="2" key="1">
    <citation type="submission" date="2023-11" db="EMBL/GenBank/DDBJ databases">
        <title>Genome assemblies of two species of porcelain crab, Petrolisthes cinctipes and Petrolisthes manimaculis (Anomura: Porcellanidae).</title>
        <authorList>
            <person name="Angst P."/>
        </authorList>
    </citation>
    <scope>NUCLEOTIDE SEQUENCE</scope>
    <source>
        <strain evidence="2">PB745_02</strain>
        <tissue evidence="2">Gill</tissue>
    </source>
</reference>
<evidence type="ECO:0008006" key="4">
    <source>
        <dbReference type="Google" id="ProtNLM"/>
    </source>
</evidence>
<evidence type="ECO:0000256" key="1">
    <source>
        <dbReference type="SAM" id="MobiDB-lite"/>
    </source>
</evidence>
<gene>
    <name evidence="2" type="ORF">Pmani_036190</name>
</gene>
<sequence length="353" mass="38685">MGLQGSKAGPLLALAHEASYQATPNLFTSVPLCQSAHRRDVAEGGRNSIQCLHHHQGPAGDGLTGQLGQIKTVSHSVHSVPQDSQEVFLLKHPLQETVREPPGLPQLRCPSSTPGEDKTQKAVEGSQLPLPSTPPGPPKVSTELSHSSPEALDVTRGSSGFCTMDPPTHTVLVATDASDVGWGLQSQLEHQACGGWSEELRLTHINYRELHVVREWLLRFPTPRGTSIRFDMDNSTAVSCIKRQGIIRSESLLALSEEIFSLAEVSHTFLSARYVPDNENDWADALSRFKILPKSPRPRVGLPHGQPILTTADVSESSRVDFLRKGLQRKFSEDSMSLMLKALHPTSRRQYQS</sequence>
<accession>A0AAE1NJZ5</accession>
<evidence type="ECO:0000313" key="3">
    <source>
        <dbReference type="Proteomes" id="UP001292094"/>
    </source>
</evidence>
<dbReference type="InterPro" id="IPR052055">
    <property type="entry name" value="Hepadnavirus_pol/RT"/>
</dbReference>